<organism evidence="1 2">
    <name type="scientific">Callosobruchus maculatus</name>
    <name type="common">Southern cowpea weevil</name>
    <name type="synonym">Pulse bruchid</name>
    <dbReference type="NCBI Taxonomy" id="64391"/>
    <lineage>
        <taxon>Eukaryota</taxon>
        <taxon>Metazoa</taxon>
        <taxon>Ecdysozoa</taxon>
        <taxon>Arthropoda</taxon>
        <taxon>Hexapoda</taxon>
        <taxon>Insecta</taxon>
        <taxon>Pterygota</taxon>
        <taxon>Neoptera</taxon>
        <taxon>Endopterygota</taxon>
        <taxon>Coleoptera</taxon>
        <taxon>Polyphaga</taxon>
        <taxon>Cucujiformia</taxon>
        <taxon>Chrysomeloidea</taxon>
        <taxon>Chrysomelidae</taxon>
        <taxon>Bruchinae</taxon>
        <taxon>Bruchini</taxon>
        <taxon>Callosobruchus</taxon>
    </lineage>
</organism>
<proteinExistence type="predicted"/>
<reference evidence="1 2" key="1">
    <citation type="submission" date="2019-01" db="EMBL/GenBank/DDBJ databases">
        <authorList>
            <person name="Sayadi A."/>
        </authorList>
    </citation>
    <scope>NUCLEOTIDE SEQUENCE [LARGE SCALE GENOMIC DNA]</scope>
</reference>
<evidence type="ECO:0000313" key="2">
    <source>
        <dbReference type="Proteomes" id="UP000410492"/>
    </source>
</evidence>
<dbReference type="AlphaFoldDB" id="A0A653CIZ4"/>
<keyword evidence="2" id="KW-1185">Reference proteome</keyword>
<sequence>MKVLDDIVHRRLPRSSQTRWTFHSQGVNIVYEYRNELINVMVVSGNDETIKCAYKLRFQNKDFIFWLKIFHKIMPHVEIIFMQLQKVNTDLIKAKQDLKSFGKEVQQTRDPMGATIEQLYLEYLED</sequence>
<accession>A0A653CIZ4</accession>
<evidence type="ECO:0000313" key="1">
    <source>
        <dbReference type="EMBL" id="VEN47733.1"/>
    </source>
</evidence>
<protein>
    <submittedName>
        <fullName evidence="1">Uncharacterized protein</fullName>
    </submittedName>
</protein>
<dbReference type="EMBL" id="CAACVG010007950">
    <property type="protein sequence ID" value="VEN47733.1"/>
    <property type="molecule type" value="Genomic_DNA"/>
</dbReference>
<dbReference type="OrthoDB" id="6725296at2759"/>
<feature type="non-terminal residue" evidence="1">
    <location>
        <position position="126"/>
    </location>
</feature>
<name>A0A653CIZ4_CALMS</name>
<dbReference type="Proteomes" id="UP000410492">
    <property type="component" value="Unassembled WGS sequence"/>
</dbReference>
<gene>
    <name evidence="1" type="ORF">CALMAC_LOCUS9416</name>
</gene>